<dbReference type="EMBL" id="VDGI01000003">
    <property type="protein sequence ID" value="TQR20985.1"/>
    <property type="molecule type" value="Genomic_DNA"/>
</dbReference>
<name>A0A544TU66_9BACI</name>
<comment type="caution">
    <text evidence="2">The sequence shown here is derived from an EMBL/GenBank/DDBJ whole genome shotgun (WGS) entry which is preliminary data.</text>
</comment>
<dbReference type="Gene3D" id="3.30.830.10">
    <property type="entry name" value="Metalloenzyme, LuxS/M16 peptidase-like"/>
    <property type="match status" value="2"/>
</dbReference>
<gene>
    <name evidence="2" type="ORF">FG384_05165</name>
</gene>
<dbReference type="InterPro" id="IPR011249">
    <property type="entry name" value="Metalloenz_LuxS/M16"/>
</dbReference>
<evidence type="ECO:0000313" key="2">
    <source>
        <dbReference type="EMBL" id="TQR20985.1"/>
    </source>
</evidence>
<reference evidence="2 3" key="1">
    <citation type="submission" date="2019-06" db="EMBL/GenBank/DDBJ databases">
        <title>Psychrobacillus vulpis sp. nov., a new species isolated from feces of a red fox that inhabits in The Tablas de Daimiel Natural Park, Albacete, Spain.</title>
        <authorList>
            <person name="Rodriguez M."/>
            <person name="Reina J.C."/>
            <person name="Bejar V."/>
            <person name="Llamas I."/>
        </authorList>
    </citation>
    <scope>NUCLEOTIDE SEQUENCE [LARGE SCALE GENOMIC DNA]</scope>
    <source>
        <strain evidence="2 3">Z8</strain>
    </source>
</reference>
<evidence type="ECO:0000313" key="3">
    <source>
        <dbReference type="Proteomes" id="UP000316626"/>
    </source>
</evidence>
<keyword evidence="3" id="KW-1185">Reference proteome</keyword>
<sequence>MFQQFKLAQGVKLYVRPTEQFKTISISFKWKQQITEQNAAIRSVLANILQYSNNVYTSNAEFRKRLDDLYGAVLYFDTTKKGNYHILSLNAETVNDAYLSNEKVVDEVFSLLSTVIFEPLMKNGKFVDSIVKREKEQVIERIQSMYDDKTRYAQQRLLENIRPNHPASISANGTVSTVQQITNEQLVEMYNTILSSDELSIYVVGDVNVEAIKEKMDKHFRFSSRTPVQEPSTVDIKQASHEKDFLHEIQDMKQGKLHIAYHTPINFYSEDFPIMQMTNGIFGGFAHSKIFMNVREKESMAYYASSSYSSLYGLVFVFAGIDANLQEKAVLLIDEQLKVMQAGDISDLEINQTRSMLINQLKEALDSARAQIEIYDQYKELNEAFTVEEWIEKWSKVSKEQIQQMASKIEKEFVYFLSGKEGADNE</sequence>
<dbReference type="AlphaFoldDB" id="A0A544TU66"/>
<dbReference type="InterPro" id="IPR007863">
    <property type="entry name" value="Peptidase_M16_C"/>
</dbReference>
<dbReference type="RefSeq" id="WP_142641517.1">
    <property type="nucleotide sequence ID" value="NZ_VDGI01000003.1"/>
</dbReference>
<dbReference type="NCBIfam" id="NF047422">
    <property type="entry name" value="YfmF_fam"/>
    <property type="match status" value="1"/>
</dbReference>
<feature type="domain" description="Peptidase M16 C-terminal" evidence="1">
    <location>
        <begin position="181"/>
        <end position="357"/>
    </location>
</feature>
<protein>
    <submittedName>
        <fullName evidence="2">Insulinase family protein</fullName>
    </submittedName>
</protein>
<dbReference type="Proteomes" id="UP000316626">
    <property type="component" value="Unassembled WGS sequence"/>
</dbReference>
<dbReference type="SUPFAM" id="SSF63411">
    <property type="entry name" value="LuxS/MPP-like metallohydrolase"/>
    <property type="match status" value="2"/>
</dbReference>
<evidence type="ECO:0000259" key="1">
    <source>
        <dbReference type="Pfam" id="PF05193"/>
    </source>
</evidence>
<dbReference type="Pfam" id="PF05193">
    <property type="entry name" value="Peptidase_M16_C"/>
    <property type="match status" value="1"/>
</dbReference>
<dbReference type="PANTHER" id="PTHR11851">
    <property type="entry name" value="METALLOPROTEASE"/>
    <property type="match status" value="1"/>
</dbReference>
<organism evidence="2 3">
    <name type="scientific">Psychrobacillus vulpis</name>
    <dbReference type="NCBI Taxonomy" id="2325572"/>
    <lineage>
        <taxon>Bacteria</taxon>
        <taxon>Bacillati</taxon>
        <taxon>Bacillota</taxon>
        <taxon>Bacilli</taxon>
        <taxon>Bacillales</taxon>
        <taxon>Bacillaceae</taxon>
        <taxon>Psychrobacillus</taxon>
    </lineage>
</organism>
<dbReference type="InterPro" id="IPR050361">
    <property type="entry name" value="MPP/UQCRC_Complex"/>
</dbReference>
<proteinExistence type="predicted"/>
<accession>A0A544TU66</accession>
<dbReference type="OrthoDB" id="9762085at2"/>
<dbReference type="GO" id="GO:0046872">
    <property type="term" value="F:metal ion binding"/>
    <property type="evidence" value="ECO:0007669"/>
    <property type="project" value="InterPro"/>
</dbReference>
<dbReference type="PANTHER" id="PTHR11851:SF186">
    <property type="entry name" value="INACTIVE METALLOPROTEASE YMFF-RELATED"/>
    <property type="match status" value="1"/>
</dbReference>